<organism evidence="2 3">
    <name type="scientific">Bradyrhizobium shewense</name>
    <dbReference type="NCBI Taxonomy" id="1761772"/>
    <lineage>
        <taxon>Bacteria</taxon>
        <taxon>Pseudomonadati</taxon>
        <taxon>Pseudomonadota</taxon>
        <taxon>Alphaproteobacteria</taxon>
        <taxon>Hyphomicrobiales</taxon>
        <taxon>Nitrobacteraceae</taxon>
        <taxon>Bradyrhizobium</taxon>
    </lineage>
</organism>
<gene>
    <name evidence="2" type="ORF">GA0061098_101121</name>
</gene>
<dbReference type="AlphaFoldDB" id="A0A1C3WZK6"/>
<sequence length="250" mass="28016">MSRDPDSWYEEEYWEEIGRQEDIAKAVKNLSNQPIRDFLGTYGDAIDTRLDDIITQARYARQGGYPRFAVIGAVTAIELITRYLLVEPLLQGAFLSGSWAKILTRHIVQHGKQAIQRDLLPSVLSIYDIKLGELKLSDGSPLWKTFVTVIVPKRNAIAHDGESASPDEADLALECANTLRKEVVAQVAKKMDFDLENNGSWHNHVDAEAIRYEPQSPFEQPTHKNPISSAPPAGPQQPKGLLKFLTRRGN</sequence>
<evidence type="ECO:0000313" key="2">
    <source>
        <dbReference type="EMBL" id="SCB45316.1"/>
    </source>
</evidence>
<accession>A0A1C3WZK6</accession>
<dbReference type="Proteomes" id="UP000199184">
    <property type="component" value="Unassembled WGS sequence"/>
</dbReference>
<name>A0A1C3WZK6_9BRAD</name>
<protein>
    <submittedName>
        <fullName evidence="2">Uncharacterized protein</fullName>
    </submittedName>
</protein>
<evidence type="ECO:0000256" key="1">
    <source>
        <dbReference type="SAM" id="MobiDB-lite"/>
    </source>
</evidence>
<evidence type="ECO:0000313" key="3">
    <source>
        <dbReference type="Proteomes" id="UP000199184"/>
    </source>
</evidence>
<keyword evidence="3" id="KW-1185">Reference proteome</keyword>
<feature type="compositionally biased region" description="Polar residues" evidence="1">
    <location>
        <begin position="217"/>
        <end position="228"/>
    </location>
</feature>
<feature type="region of interest" description="Disordered" evidence="1">
    <location>
        <begin position="212"/>
        <end position="250"/>
    </location>
</feature>
<reference evidence="3" key="1">
    <citation type="submission" date="2016-08" db="EMBL/GenBank/DDBJ databases">
        <authorList>
            <person name="Varghese N."/>
            <person name="Submissions Spin"/>
        </authorList>
    </citation>
    <scope>NUCLEOTIDE SEQUENCE [LARGE SCALE GENOMIC DNA]</scope>
    <source>
        <strain evidence="3">ERR11</strain>
    </source>
</reference>
<dbReference type="RefSeq" id="WP_091960444.1">
    <property type="nucleotide sequence ID" value="NZ_FMAI01000011.1"/>
</dbReference>
<dbReference type="EMBL" id="FMAI01000011">
    <property type="protein sequence ID" value="SCB45316.1"/>
    <property type="molecule type" value="Genomic_DNA"/>
</dbReference>
<proteinExistence type="predicted"/>